<sequence length="447" mass="48268">MNTLQRLRAATGLNLSEETVERAVLGRMAATGIADRQQYDAGIGDTELAALVELVVVPESWLFRDPQAFVLAAAYTQRRLAAGERRLVRMLSIPCAGGEEPYTLAMALADAGVPPEAFAIDAVDLSTACIARAQEGLYGRNAFRGKDVSFRDRHFTHEGDDLYRIDAGLRRRVRFRQGNLLTTELAPARSYDVIFCRNLLIYFDVPTTAAAIARLAALLADDGILLAGYAEVPSFVQNGFTPLPYRQAFALRKDAAPDDGPYAGLPLPVNEVTAERRTRPQPAVQPRERRATPRAAVPRPPPAAPAAPVRAAPRPAPRPPAEAPAPVAPAPAGTLEEARRLADLGRPREAEALCRALAAREPDNAGAWFLLGLLTEDAAPDEAQAHLRRCIYLAPDHYDALCHLALLAGQRGDTAAQDTLRQRAARVWRRGPGQGGKTGKSGEKAEP</sequence>
<evidence type="ECO:0000313" key="6">
    <source>
        <dbReference type="EMBL" id="QBI02941.1"/>
    </source>
</evidence>
<evidence type="ECO:0000256" key="1">
    <source>
        <dbReference type="ARBA" id="ARBA00022603"/>
    </source>
</evidence>
<dbReference type="SUPFAM" id="SSF48452">
    <property type="entry name" value="TPR-like"/>
    <property type="match status" value="1"/>
</dbReference>
<dbReference type="RefSeq" id="WP_131147050.1">
    <property type="nucleotide sequence ID" value="NZ_CP036401.1"/>
</dbReference>
<keyword evidence="3" id="KW-0949">S-adenosyl-L-methionine</keyword>
<reference evidence="6 7" key="1">
    <citation type="submission" date="2019-02" db="EMBL/GenBank/DDBJ databases">
        <title>Draft Genome Sequences of Six Type Strains of the Genus Massilia.</title>
        <authorList>
            <person name="Miess H."/>
            <person name="Frediansyhah A."/>
            <person name="Gross H."/>
        </authorList>
    </citation>
    <scope>NUCLEOTIDE SEQUENCE [LARGE SCALE GENOMIC DNA]</scope>
    <source>
        <strain evidence="6 7">DSM 17472</strain>
    </source>
</reference>
<dbReference type="GO" id="GO:0032259">
    <property type="term" value="P:methylation"/>
    <property type="evidence" value="ECO:0007669"/>
    <property type="project" value="UniProtKB-KW"/>
</dbReference>
<dbReference type="EMBL" id="CP036401">
    <property type="protein sequence ID" value="QBI02941.1"/>
    <property type="molecule type" value="Genomic_DNA"/>
</dbReference>
<organism evidence="6 7">
    <name type="scientific">Pseudoduganella albidiflava</name>
    <dbReference type="NCBI Taxonomy" id="321983"/>
    <lineage>
        <taxon>Bacteria</taxon>
        <taxon>Pseudomonadati</taxon>
        <taxon>Pseudomonadota</taxon>
        <taxon>Betaproteobacteria</taxon>
        <taxon>Burkholderiales</taxon>
        <taxon>Oxalobacteraceae</taxon>
        <taxon>Telluria group</taxon>
        <taxon>Pseudoduganella</taxon>
    </lineage>
</organism>
<dbReference type="PRINTS" id="PR00996">
    <property type="entry name" value="CHERMTFRASE"/>
</dbReference>
<evidence type="ECO:0000256" key="3">
    <source>
        <dbReference type="ARBA" id="ARBA00022691"/>
    </source>
</evidence>
<dbReference type="PANTHER" id="PTHR24422">
    <property type="entry name" value="CHEMOTAXIS PROTEIN METHYLTRANSFERASE"/>
    <property type="match status" value="1"/>
</dbReference>
<dbReference type="InterPro" id="IPR011990">
    <property type="entry name" value="TPR-like_helical_dom_sf"/>
</dbReference>
<keyword evidence="1 6" id="KW-0489">Methyltransferase</keyword>
<feature type="compositionally biased region" description="Pro residues" evidence="4">
    <location>
        <begin position="314"/>
        <end position="329"/>
    </location>
</feature>
<keyword evidence="7" id="KW-1185">Reference proteome</keyword>
<name>A0ABX5RWM3_9BURK</name>
<dbReference type="SMART" id="SM00138">
    <property type="entry name" value="MeTrc"/>
    <property type="match status" value="1"/>
</dbReference>
<dbReference type="InterPro" id="IPR000780">
    <property type="entry name" value="CheR_MeTrfase"/>
</dbReference>
<dbReference type="Pfam" id="PF01739">
    <property type="entry name" value="CheR"/>
    <property type="match status" value="1"/>
</dbReference>
<dbReference type="PANTHER" id="PTHR24422:SF19">
    <property type="entry name" value="CHEMOTAXIS PROTEIN METHYLTRANSFERASE"/>
    <property type="match status" value="1"/>
</dbReference>
<feature type="region of interest" description="Disordered" evidence="4">
    <location>
        <begin position="261"/>
        <end position="332"/>
    </location>
</feature>
<evidence type="ECO:0000313" key="7">
    <source>
        <dbReference type="Proteomes" id="UP000292307"/>
    </source>
</evidence>
<dbReference type="SUPFAM" id="SSF53335">
    <property type="entry name" value="S-adenosyl-L-methionine-dependent methyltransferases"/>
    <property type="match status" value="1"/>
</dbReference>
<gene>
    <name evidence="6" type="ORF">EYF70_20370</name>
</gene>
<evidence type="ECO:0000259" key="5">
    <source>
        <dbReference type="PROSITE" id="PS50123"/>
    </source>
</evidence>
<dbReference type="Proteomes" id="UP000292307">
    <property type="component" value="Chromosome"/>
</dbReference>
<keyword evidence="2" id="KW-0808">Transferase</keyword>
<dbReference type="Gene3D" id="1.25.40.10">
    <property type="entry name" value="Tetratricopeptide repeat domain"/>
    <property type="match status" value="1"/>
</dbReference>
<dbReference type="InterPro" id="IPR050903">
    <property type="entry name" value="Bact_Chemotaxis_MeTrfase"/>
</dbReference>
<evidence type="ECO:0000256" key="4">
    <source>
        <dbReference type="SAM" id="MobiDB-lite"/>
    </source>
</evidence>
<protein>
    <submittedName>
        <fullName evidence="6">Methyltransferase domain-containing protein</fullName>
    </submittedName>
</protein>
<dbReference type="InterPro" id="IPR022642">
    <property type="entry name" value="CheR_C"/>
</dbReference>
<feature type="domain" description="CheR-type methyltransferase" evidence="5">
    <location>
        <begin position="17"/>
        <end position="231"/>
    </location>
</feature>
<accession>A0ABX5RWM3</accession>
<dbReference type="Gene3D" id="3.40.50.150">
    <property type="entry name" value="Vaccinia Virus protein VP39"/>
    <property type="match status" value="1"/>
</dbReference>
<feature type="region of interest" description="Disordered" evidence="4">
    <location>
        <begin position="419"/>
        <end position="447"/>
    </location>
</feature>
<proteinExistence type="predicted"/>
<dbReference type="InterPro" id="IPR029063">
    <property type="entry name" value="SAM-dependent_MTases_sf"/>
</dbReference>
<evidence type="ECO:0000256" key="2">
    <source>
        <dbReference type="ARBA" id="ARBA00022679"/>
    </source>
</evidence>
<dbReference type="GO" id="GO:0008168">
    <property type="term" value="F:methyltransferase activity"/>
    <property type="evidence" value="ECO:0007669"/>
    <property type="project" value="UniProtKB-KW"/>
</dbReference>
<dbReference type="PROSITE" id="PS50123">
    <property type="entry name" value="CHER"/>
    <property type="match status" value="1"/>
</dbReference>